<feature type="chain" id="PRO_5032819333" evidence="2">
    <location>
        <begin position="20"/>
        <end position="534"/>
    </location>
</feature>
<dbReference type="AlphaFoldDB" id="A0A812ULR0"/>
<evidence type="ECO:0000313" key="3">
    <source>
        <dbReference type="EMBL" id="CAE7571127.1"/>
    </source>
</evidence>
<sequence length="534" mass="59460">MSIANVWIHVASIWMTTSAVRPHQWLSSDPFEADRQLCDRIGATFAKGPNYCYCPYPLQALSADQSEPCRYKTSGKQWLPIPSVWDIVGECRCPTIGEIEQLCHSVGANFDGKGECRCRRTRFIGKGCPADADDRSFGTSFDISHLNGLRDCRCITQEEVMHHNAYDAIRNDALNFCAGLYANARHTAVDDESASSIEIAVQEALQRTEAENICRTALVGQVAPEAADKELLGLEGGVKQQSLPAETRAFRVLGQKTQASQTWQQLLSKVCKDECHDLVEGMKDSKVGSKLGFAEVGMSADSVPKVCADLVVRKVEAEALTCCGLSCGWNQRTCRFWPYMTSAEKEDWNARCCSENTILRNSTRERLCNSVLPKGNQQEMESLDPEPNDAKDAERIGQDEPEDSSMLQHDAQQVQELGQLTCSAEVGKNCHRDQRQEFLTRCNEDESLNWSFIQKKVHEKIKRHATESVAGGQEGMAQCVGRLTEVGASSVSWEDGTCFFVSNKEDNHVKNLYQRAHASLDHVDAAEVVLFKYH</sequence>
<keyword evidence="4" id="KW-1185">Reference proteome</keyword>
<gene>
    <name evidence="3" type="ORF">SNAT2548_LOCUS32527</name>
</gene>
<reference evidence="3" key="1">
    <citation type="submission" date="2021-02" db="EMBL/GenBank/DDBJ databases">
        <authorList>
            <person name="Dougan E. K."/>
            <person name="Rhodes N."/>
            <person name="Thang M."/>
            <person name="Chan C."/>
        </authorList>
    </citation>
    <scope>NUCLEOTIDE SEQUENCE</scope>
</reference>
<feature type="region of interest" description="Disordered" evidence="1">
    <location>
        <begin position="374"/>
        <end position="404"/>
    </location>
</feature>
<name>A0A812ULR0_9DINO</name>
<evidence type="ECO:0000313" key="4">
    <source>
        <dbReference type="Proteomes" id="UP000604046"/>
    </source>
</evidence>
<organism evidence="3 4">
    <name type="scientific">Symbiodinium natans</name>
    <dbReference type="NCBI Taxonomy" id="878477"/>
    <lineage>
        <taxon>Eukaryota</taxon>
        <taxon>Sar</taxon>
        <taxon>Alveolata</taxon>
        <taxon>Dinophyceae</taxon>
        <taxon>Suessiales</taxon>
        <taxon>Symbiodiniaceae</taxon>
        <taxon>Symbiodinium</taxon>
    </lineage>
</organism>
<evidence type="ECO:0000256" key="2">
    <source>
        <dbReference type="SAM" id="SignalP"/>
    </source>
</evidence>
<feature type="signal peptide" evidence="2">
    <location>
        <begin position="1"/>
        <end position="19"/>
    </location>
</feature>
<evidence type="ECO:0000256" key="1">
    <source>
        <dbReference type="SAM" id="MobiDB-lite"/>
    </source>
</evidence>
<keyword evidence="2" id="KW-0732">Signal</keyword>
<feature type="compositionally biased region" description="Basic and acidic residues" evidence="1">
    <location>
        <begin position="388"/>
        <end position="398"/>
    </location>
</feature>
<dbReference type="OrthoDB" id="408274at2759"/>
<dbReference type="EMBL" id="CAJNDS010002713">
    <property type="protein sequence ID" value="CAE7571127.1"/>
    <property type="molecule type" value="Genomic_DNA"/>
</dbReference>
<dbReference type="Proteomes" id="UP000604046">
    <property type="component" value="Unassembled WGS sequence"/>
</dbReference>
<comment type="caution">
    <text evidence="3">The sequence shown here is derived from an EMBL/GenBank/DDBJ whole genome shotgun (WGS) entry which is preliminary data.</text>
</comment>
<protein>
    <submittedName>
        <fullName evidence="3">Uncharacterized protein</fullName>
    </submittedName>
</protein>
<accession>A0A812ULR0</accession>
<proteinExistence type="predicted"/>